<evidence type="ECO:0000256" key="1">
    <source>
        <dbReference type="ARBA" id="ARBA00000382"/>
    </source>
</evidence>
<dbReference type="SUPFAM" id="SSF51445">
    <property type="entry name" value="(Trans)glycosidases"/>
    <property type="match status" value="1"/>
</dbReference>
<organism evidence="9 10">
    <name type="scientific">Zostera marina</name>
    <name type="common">Eelgrass</name>
    <dbReference type="NCBI Taxonomy" id="29655"/>
    <lineage>
        <taxon>Eukaryota</taxon>
        <taxon>Viridiplantae</taxon>
        <taxon>Streptophyta</taxon>
        <taxon>Embryophyta</taxon>
        <taxon>Tracheophyta</taxon>
        <taxon>Spermatophyta</taxon>
        <taxon>Magnoliopsida</taxon>
        <taxon>Liliopsida</taxon>
        <taxon>Zosteraceae</taxon>
        <taxon>Zostera</taxon>
    </lineage>
</organism>
<dbReference type="InterPro" id="IPR000490">
    <property type="entry name" value="Glyco_hydro_17"/>
</dbReference>
<dbReference type="PANTHER" id="PTHR32227">
    <property type="entry name" value="GLUCAN ENDO-1,3-BETA-GLUCOSIDASE BG1-RELATED-RELATED"/>
    <property type="match status" value="1"/>
</dbReference>
<keyword evidence="8" id="KW-1133">Transmembrane helix</keyword>
<dbReference type="OrthoDB" id="77201at2759"/>
<evidence type="ECO:0000256" key="6">
    <source>
        <dbReference type="ARBA" id="ARBA00023295"/>
    </source>
</evidence>
<evidence type="ECO:0000313" key="10">
    <source>
        <dbReference type="Proteomes" id="UP000036987"/>
    </source>
</evidence>
<dbReference type="OMA" id="YHVGAID"/>
<protein>
    <recommendedName>
        <fullName evidence="3">glucan endo-1,3-beta-D-glucosidase</fullName>
        <ecNumber evidence="3">3.2.1.39</ecNumber>
    </recommendedName>
</protein>
<dbReference type="Proteomes" id="UP000036987">
    <property type="component" value="Unassembled WGS sequence"/>
</dbReference>
<keyword evidence="4" id="KW-0732">Signal</keyword>
<dbReference type="AlphaFoldDB" id="A0A0K9NQ94"/>
<evidence type="ECO:0000256" key="7">
    <source>
        <dbReference type="RuleBase" id="RU004335"/>
    </source>
</evidence>
<feature type="transmembrane region" description="Helical" evidence="8">
    <location>
        <begin position="6"/>
        <end position="29"/>
    </location>
</feature>
<reference evidence="10" key="1">
    <citation type="journal article" date="2016" name="Nature">
        <title>The genome of the seagrass Zostera marina reveals angiosperm adaptation to the sea.</title>
        <authorList>
            <person name="Olsen J.L."/>
            <person name="Rouze P."/>
            <person name="Verhelst B."/>
            <person name="Lin Y.-C."/>
            <person name="Bayer T."/>
            <person name="Collen J."/>
            <person name="Dattolo E."/>
            <person name="De Paoli E."/>
            <person name="Dittami S."/>
            <person name="Maumus F."/>
            <person name="Michel G."/>
            <person name="Kersting A."/>
            <person name="Lauritano C."/>
            <person name="Lohaus R."/>
            <person name="Toepel M."/>
            <person name="Tonon T."/>
            <person name="Vanneste K."/>
            <person name="Amirebrahimi M."/>
            <person name="Brakel J."/>
            <person name="Bostroem C."/>
            <person name="Chovatia M."/>
            <person name="Grimwood J."/>
            <person name="Jenkins J.W."/>
            <person name="Jueterbock A."/>
            <person name="Mraz A."/>
            <person name="Stam W.T."/>
            <person name="Tice H."/>
            <person name="Bornberg-Bauer E."/>
            <person name="Green P.J."/>
            <person name="Pearson G.A."/>
            <person name="Procaccini G."/>
            <person name="Duarte C.M."/>
            <person name="Schmutz J."/>
            <person name="Reusch T.B.H."/>
            <person name="Van de Peer Y."/>
        </authorList>
    </citation>
    <scope>NUCLEOTIDE SEQUENCE [LARGE SCALE GENOMIC DNA]</scope>
    <source>
        <strain evidence="10">cv. Finnish</strain>
    </source>
</reference>
<dbReference type="Pfam" id="PF00332">
    <property type="entry name" value="Glyco_hydro_17"/>
    <property type="match status" value="1"/>
</dbReference>
<gene>
    <name evidence="9" type="ORF">ZOSMA_78G00130</name>
</gene>
<proteinExistence type="inferred from homology"/>
<dbReference type="EC" id="3.2.1.39" evidence="3"/>
<keyword evidence="8" id="KW-0812">Transmembrane</keyword>
<accession>A0A0K9NQ94</accession>
<evidence type="ECO:0000256" key="3">
    <source>
        <dbReference type="ARBA" id="ARBA00012780"/>
    </source>
</evidence>
<dbReference type="STRING" id="29655.A0A0K9NQ94"/>
<dbReference type="FunFam" id="3.20.20.80:FF:000005">
    <property type="entry name" value="Glucan endo-1,3-beta-glucosidase 14"/>
    <property type="match status" value="1"/>
</dbReference>
<dbReference type="Gene3D" id="3.20.20.80">
    <property type="entry name" value="Glycosidases"/>
    <property type="match status" value="1"/>
</dbReference>
<comment type="caution">
    <text evidence="9">The sequence shown here is derived from an EMBL/GenBank/DDBJ whole genome shotgun (WGS) entry which is preliminary data.</text>
</comment>
<dbReference type="GO" id="GO:0005886">
    <property type="term" value="C:plasma membrane"/>
    <property type="evidence" value="ECO:0000318"/>
    <property type="project" value="GO_Central"/>
</dbReference>
<sequence length="408" mass="45340">MDYSVFTISVNLASIISLLLLLTSTELIFRFTMNKVSALGVNYGQVANNLPSPKRVVTIVNSLKITKTRIYDTNPKILTAFADSGIELIITVPNEMVGVLMDPNQALQWVQTHIDPFFPSTKITDIAVGNEVYTTDDAALMTNLLPAIISIHQALVHLNLDRYIHVSTANSLAVLQNSYPPSSGTFKPDLVRFMTPFLHFLAVTGTPFWINAYPYFSYKGDPKMVPLDYVLFNPNAGMDDPYTKLHYDNMLYAQVDAAVFAMARIGFGEVEVRVAETGWPSKGDPDEFGATLENARNYNRNLLARQMKGEGTPLRPKLKLEVYLFALFNENMKPGPTSERNYGLYKPDGTMAYNIGLVSTSTSASTSAESVTLASTSDAPPPSSDKEFGKCCRWMFVSFLIFQYFVIM</sequence>
<evidence type="ECO:0000256" key="8">
    <source>
        <dbReference type="SAM" id="Phobius"/>
    </source>
</evidence>
<comment type="catalytic activity">
    <reaction evidence="1">
        <text>Hydrolysis of (1-&gt;3)-beta-D-glucosidic linkages in (1-&gt;3)-beta-D-glucans.</text>
        <dbReference type="EC" id="3.2.1.39"/>
    </reaction>
</comment>
<name>A0A0K9NQ94_ZOSMR</name>
<keyword evidence="5" id="KW-0378">Hydrolase</keyword>
<evidence type="ECO:0000256" key="4">
    <source>
        <dbReference type="ARBA" id="ARBA00022729"/>
    </source>
</evidence>
<evidence type="ECO:0000256" key="5">
    <source>
        <dbReference type="ARBA" id="ARBA00022801"/>
    </source>
</evidence>
<dbReference type="GO" id="GO:0005975">
    <property type="term" value="P:carbohydrate metabolic process"/>
    <property type="evidence" value="ECO:0007669"/>
    <property type="project" value="InterPro"/>
</dbReference>
<keyword evidence="8" id="KW-0472">Membrane</keyword>
<comment type="similarity">
    <text evidence="2 7">Belongs to the glycosyl hydrolase 17 family.</text>
</comment>
<keyword evidence="10" id="KW-1185">Reference proteome</keyword>
<evidence type="ECO:0000256" key="2">
    <source>
        <dbReference type="ARBA" id="ARBA00008773"/>
    </source>
</evidence>
<evidence type="ECO:0000313" key="9">
    <source>
        <dbReference type="EMBL" id="KMZ58247.1"/>
    </source>
</evidence>
<dbReference type="InterPro" id="IPR044965">
    <property type="entry name" value="Glyco_hydro_17_plant"/>
</dbReference>
<keyword evidence="6" id="KW-0326">Glycosidase</keyword>
<dbReference type="InterPro" id="IPR017853">
    <property type="entry name" value="GH"/>
</dbReference>
<dbReference type="EMBL" id="LFYR01001962">
    <property type="protein sequence ID" value="KMZ58247.1"/>
    <property type="molecule type" value="Genomic_DNA"/>
</dbReference>
<dbReference type="GO" id="GO:0042973">
    <property type="term" value="F:glucan endo-1,3-beta-D-glucosidase activity"/>
    <property type="evidence" value="ECO:0007669"/>
    <property type="project" value="UniProtKB-EC"/>
</dbReference>